<dbReference type="GeneID" id="106461393"/>
<name>A0ABM1B7Z9_LIMPO</name>
<protein>
    <submittedName>
        <fullName evidence="20 21">Protein transport protein Sec24A-like</fullName>
    </submittedName>
</protein>
<evidence type="ECO:0000256" key="6">
    <source>
        <dbReference type="ARBA" id="ARBA00022490"/>
    </source>
</evidence>
<evidence type="ECO:0000256" key="13">
    <source>
        <dbReference type="SAM" id="MobiDB-lite"/>
    </source>
</evidence>
<feature type="domain" description="Sec23/Sec24 beta-sandwich" evidence="18">
    <location>
        <begin position="715"/>
        <end position="799"/>
    </location>
</feature>
<comment type="subcellular location">
    <subcellularLocation>
        <location evidence="1">Cytoplasmic vesicle</location>
        <location evidence="1">COPII-coated vesicle membrane</location>
        <topology evidence="1">Peripheral membrane protein</topology>
        <orientation evidence="1">Cytoplasmic side</orientation>
    </subcellularLocation>
    <subcellularLocation>
        <location evidence="3">Endoplasmic reticulum membrane</location>
        <topology evidence="3">Peripheral membrane protein</topology>
        <orientation evidence="3">Cytoplasmic side</orientation>
    </subcellularLocation>
    <subcellularLocation>
        <location evidence="2">Golgi apparatus membrane</location>
    </subcellularLocation>
</comment>
<dbReference type="Gene3D" id="3.40.50.410">
    <property type="entry name" value="von Willebrand factor, type A domain"/>
    <property type="match status" value="1"/>
</dbReference>
<dbReference type="InterPro" id="IPR007123">
    <property type="entry name" value="Gelsolin-like_dom"/>
</dbReference>
<feature type="region of interest" description="Disordered" evidence="13">
    <location>
        <begin position="1"/>
        <end position="43"/>
    </location>
</feature>
<evidence type="ECO:0000256" key="2">
    <source>
        <dbReference type="ARBA" id="ARBA00004394"/>
    </source>
</evidence>
<evidence type="ECO:0000256" key="5">
    <source>
        <dbReference type="ARBA" id="ARBA00022448"/>
    </source>
</evidence>
<evidence type="ECO:0000256" key="12">
    <source>
        <dbReference type="ARBA" id="ARBA00023329"/>
    </source>
</evidence>
<dbReference type="SUPFAM" id="SSF82754">
    <property type="entry name" value="C-terminal, gelsolin-like domain of Sec23/24"/>
    <property type="match status" value="1"/>
</dbReference>
<gene>
    <name evidence="20 21" type="primary">LOC106461393</name>
</gene>
<evidence type="ECO:0000256" key="11">
    <source>
        <dbReference type="ARBA" id="ARBA00023136"/>
    </source>
</evidence>
<dbReference type="SUPFAM" id="SSF81995">
    <property type="entry name" value="beta-sandwich domain of Sec23/24"/>
    <property type="match status" value="1"/>
</dbReference>
<dbReference type="CDD" id="cd01479">
    <property type="entry name" value="Sec24-like"/>
    <property type="match status" value="1"/>
</dbReference>
<evidence type="ECO:0000256" key="7">
    <source>
        <dbReference type="ARBA" id="ARBA00022824"/>
    </source>
</evidence>
<dbReference type="Pfam" id="PF04815">
    <property type="entry name" value="Sec23_helical"/>
    <property type="match status" value="1"/>
</dbReference>
<dbReference type="SUPFAM" id="SSF53300">
    <property type="entry name" value="vWA-like"/>
    <property type="match status" value="1"/>
</dbReference>
<dbReference type="InterPro" id="IPR036175">
    <property type="entry name" value="Sec23/24_helical_dom_sf"/>
</dbReference>
<dbReference type="InterPro" id="IPR036174">
    <property type="entry name" value="Znf_Sec23_Sec24_sf"/>
</dbReference>
<dbReference type="InterPro" id="IPR006896">
    <property type="entry name" value="Sec23/24_trunk_dom"/>
</dbReference>
<evidence type="ECO:0000256" key="10">
    <source>
        <dbReference type="ARBA" id="ARBA00023034"/>
    </source>
</evidence>
<keyword evidence="12" id="KW-0968">Cytoplasmic vesicle</keyword>
<dbReference type="InterPro" id="IPR006895">
    <property type="entry name" value="Znf_Sec23_Sec24"/>
</dbReference>
<feature type="domain" description="Sec23/Sec24 trunk" evidence="16">
    <location>
        <begin position="472"/>
        <end position="709"/>
    </location>
</feature>
<keyword evidence="6" id="KW-0963">Cytoplasm</keyword>
<dbReference type="Gene3D" id="1.20.120.730">
    <property type="entry name" value="Sec23/Sec24 helical domain"/>
    <property type="match status" value="1"/>
</dbReference>
<evidence type="ECO:0000256" key="1">
    <source>
        <dbReference type="ARBA" id="ARBA00004299"/>
    </source>
</evidence>
<dbReference type="Gene3D" id="2.60.40.1670">
    <property type="entry name" value="beta-sandwich domain of Sec23/24"/>
    <property type="match status" value="1"/>
</dbReference>
<dbReference type="RefSeq" id="XP_013776662.1">
    <property type="nucleotide sequence ID" value="XM_013921208.2"/>
</dbReference>
<dbReference type="InterPro" id="IPR006900">
    <property type="entry name" value="Sec23/24_helical_dom"/>
</dbReference>
<dbReference type="InterPro" id="IPR041742">
    <property type="entry name" value="Sec24-like_trunk_dom"/>
</dbReference>
<dbReference type="PANTHER" id="PTHR13803:SF39">
    <property type="entry name" value="SECRETORY 24AB, ISOFORM A"/>
    <property type="match status" value="1"/>
</dbReference>
<evidence type="ECO:0000259" key="17">
    <source>
        <dbReference type="Pfam" id="PF04815"/>
    </source>
</evidence>
<feature type="domain" description="Gelsolin-like" evidence="14">
    <location>
        <begin position="939"/>
        <end position="1011"/>
    </location>
</feature>
<dbReference type="InterPro" id="IPR036465">
    <property type="entry name" value="vWFA_dom_sf"/>
</dbReference>
<dbReference type="Pfam" id="PF00626">
    <property type="entry name" value="Gelsolin"/>
    <property type="match status" value="1"/>
</dbReference>
<dbReference type="Gene3D" id="2.30.30.380">
    <property type="entry name" value="Zn-finger domain of Sec23/24"/>
    <property type="match status" value="1"/>
</dbReference>
<keyword evidence="11" id="KW-0472">Membrane</keyword>
<dbReference type="Pfam" id="PF04810">
    <property type="entry name" value="zf-Sec23_Sec24"/>
    <property type="match status" value="1"/>
</dbReference>
<dbReference type="Pfam" id="PF08033">
    <property type="entry name" value="Sec23_BS"/>
    <property type="match status" value="1"/>
</dbReference>
<dbReference type="SUPFAM" id="SSF82919">
    <property type="entry name" value="Zn-finger domain of Sec23/24"/>
    <property type="match status" value="1"/>
</dbReference>
<feature type="domain" description="Zinc finger Sec23/Sec24-type" evidence="15">
    <location>
        <begin position="399"/>
        <end position="435"/>
    </location>
</feature>
<dbReference type="Gene3D" id="3.40.20.10">
    <property type="entry name" value="Severin"/>
    <property type="match status" value="1"/>
</dbReference>
<evidence type="ECO:0000259" key="18">
    <source>
        <dbReference type="Pfam" id="PF08033"/>
    </source>
</evidence>
<keyword evidence="9" id="KW-0653">Protein transport</keyword>
<evidence type="ECO:0000256" key="3">
    <source>
        <dbReference type="ARBA" id="ARBA00004397"/>
    </source>
</evidence>
<dbReference type="InterPro" id="IPR050550">
    <property type="entry name" value="SEC23_SEC24_subfamily"/>
</dbReference>
<dbReference type="PANTHER" id="PTHR13803">
    <property type="entry name" value="SEC24-RELATED PROTEIN"/>
    <property type="match status" value="1"/>
</dbReference>
<evidence type="ECO:0000313" key="20">
    <source>
        <dbReference type="RefSeq" id="XP_013776662.1"/>
    </source>
</evidence>
<evidence type="ECO:0000256" key="9">
    <source>
        <dbReference type="ARBA" id="ARBA00022927"/>
    </source>
</evidence>
<evidence type="ECO:0000256" key="4">
    <source>
        <dbReference type="ARBA" id="ARBA00008334"/>
    </source>
</evidence>
<proteinExistence type="inferred from homology"/>
<keyword evidence="5" id="KW-0813">Transport</keyword>
<dbReference type="RefSeq" id="XP_022244046.1">
    <property type="nucleotide sequence ID" value="XM_022388338.1"/>
</dbReference>
<comment type="similarity">
    <text evidence="4">Belongs to the SEC23/SEC24 family. SEC24 subfamily.</text>
</comment>
<dbReference type="Proteomes" id="UP000694941">
    <property type="component" value="Unplaced"/>
</dbReference>
<keyword evidence="19" id="KW-1185">Reference proteome</keyword>
<evidence type="ECO:0000313" key="21">
    <source>
        <dbReference type="RefSeq" id="XP_022244046.1"/>
    </source>
</evidence>
<sequence length="1066" mass="118546">MQPQSLYSQNINSKNTPLESSCGGVSIKSDPPFSSVEFNPSYNQNPYQPIPPSELEQYNHQTPRINGLGNLHVPVCAQQNGPGGEVVAPSLLPSLSNSSQFVPYVLPGSSQQSAEQLHEPRQKQLFQGALRSGPLQAHCSHMLPRQNSSVPSPVPLSVQNLPQNRSHIRETPWPSVPSTSATNYQTLHQGSGEPRFNGLPTSPGTQGNYSSLVMGASSISPPPKPPVQSLGFTTSCGNVGQSIITPRWLQKPDYIKTSPTSQSVVGHSSPPANSIGSTQQYCLSKQHERPVGGIAVGYDPGFYAQMARMNIHGSSSFLSGNKYINLLQDRNVLPSVPVEPPKTVTSYDKPTCNPDIFRCTMTKIPESHSLLQKSRLPLGILIHPFKDLDHIPVIQCGCIVRCRSCRTYINPYVTFVDQCRWKCNLCFRVNDLPEEFLYDRVTMSYGDPFRRPEMKNATVEFIAPSEYMLRPPQPAVYLYVLDVSHGALETGYLSVFCKTLLEELHNLPGDCRTRIGFITFDRSVHFYDLSEGRNQPSMLVMSDVEDVFLPLSDGLIVNFYENKSLIEDLLKELPSRFVENEDTNSALGAALQAAYKLVAPTGGRVTVMQTRLPNIGPGALKPREDPTHFTAKDVANLGPATDFYKKLALDCSRQQIAVDLFMLNSQYADLASLVCISKFSAGSIYYFPGFHVTLNKFQTQKYQKELQHYLTRKIGFEAVMRIRCTRGLSLHTFHGNFFVRSTDLLSLPNVNPDTGYGLQIAIEDNLTDCKNVCFQVAVLYTSSRGERRIRVHTLSLPVVKGVTEVLESADQECIVGLLAKMAVDRSISSSLADAREAMVSACCDILNVYQNTLPAGQTAGALVIPYCSRLIPLFILALLKNVAFRVGVETRLDERVFAMEQMKCLPLSYLMTHIYPRMYPVHALDDNNAISTDDGVTVSQPPVLQLTIEKLDYTGAYLLDAVSCMYLYIGRGISGHFCSSVLGVSTFAAIQEGMIGLPELDTPESVRLRYFVAWLLSQRPFHSPLLILREDSKDRYKFLQHMIEDRSESSLSYYEFLQHLKQHISK</sequence>
<keyword evidence="10" id="KW-0333">Golgi apparatus</keyword>
<feature type="compositionally biased region" description="Polar residues" evidence="13">
    <location>
        <begin position="1"/>
        <end position="19"/>
    </location>
</feature>
<dbReference type="Pfam" id="PF04811">
    <property type="entry name" value="Sec23_trunk"/>
    <property type="match status" value="1"/>
</dbReference>
<dbReference type="InterPro" id="IPR029006">
    <property type="entry name" value="ADF-H/Gelsolin-like_dom_sf"/>
</dbReference>
<keyword evidence="7" id="KW-0256">Endoplasmic reticulum</keyword>
<evidence type="ECO:0000259" key="16">
    <source>
        <dbReference type="Pfam" id="PF04811"/>
    </source>
</evidence>
<evidence type="ECO:0000313" key="19">
    <source>
        <dbReference type="Proteomes" id="UP000694941"/>
    </source>
</evidence>
<dbReference type="InterPro" id="IPR012990">
    <property type="entry name" value="Beta-sandwich_Sec23_24"/>
</dbReference>
<dbReference type="InterPro" id="IPR036180">
    <property type="entry name" value="Gelsolin-like_dom_sf"/>
</dbReference>
<reference evidence="20 21" key="1">
    <citation type="submission" date="2025-05" db="UniProtKB">
        <authorList>
            <consortium name="RefSeq"/>
        </authorList>
    </citation>
    <scope>IDENTIFICATION</scope>
    <source>
        <tissue evidence="20 21">Muscle</tissue>
    </source>
</reference>
<dbReference type="SUPFAM" id="SSF81811">
    <property type="entry name" value="Helical domain of Sec23/24"/>
    <property type="match status" value="1"/>
</dbReference>
<accession>A0ABM1B7Z9</accession>
<feature type="domain" description="Sec23/Sec24 helical" evidence="17">
    <location>
        <begin position="810"/>
        <end position="911"/>
    </location>
</feature>
<keyword evidence="8" id="KW-0931">ER-Golgi transport</keyword>
<evidence type="ECO:0000259" key="15">
    <source>
        <dbReference type="Pfam" id="PF04810"/>
    </source>
</evidence>
<evidence type="ECO:0000259" key="14">
    <source>
        <dbReference type="Pfam" id="PF00626"/>
    </source>
</evidence>
<evidence type="ECO:0000256" key="8">
    <source>
        <dbReference type="ARBA" id="ARBA00022892"/>
    </source>
</evidence>
<organism evidence="19 20">
    <name type="scientific">Limulus polyphemus</name>
    <name type="common">Atlantic horseshoe crab</name>
    <dbReference type="NCBI Taxonomy" id="6850"/>
    <lineage>
        <taxon>Eukaryota</taxon>
        <taxon>Metazoa</taxon>
        <taxon>Ecdysozoa</taxon>
        <taxon>Arthropoda</taxon>
        <taxon>Chelicerata</taxon>
        <taxon>Merostomata</taxon>
        <taxon>Xiphosura</taxon>
        <taxon>Limulidae</taxon>
        <taxon>Limulus</taxon>
    </lineage>
</organism>